<evidence type="ECO:0000313" key="2">
    <source>
        <dbReference type="Proteomes" id="UP000198706"/>
    </source>
</evidence>
<gene>
    <name evidence="1" type="ORF">SAMN05216186_10543</name>
</gene>
<keyword evidence="2" id="KW-1185">Reference proteome</keyword>
<dbReference type="InterPro" id="IPR010263">
    <property type="entry name" value="T6SS_TssK"/>
</dbReference>
<accession>A0A1G9A0F9</accession>
<dbReference type="EMBL" id="FNFD01000005">
    <property type="protein sequence ID" value="SDK20065.1"/>
    <property type="molecule type" value="Genomic_DNA"/>
</dbReference>
<protein>
    <submittedName>
        <fullName evidence="1">Type VI secretion system protein ImpJ</fullName>
    </submittedName>
</protein>
<dbReference type="PANTHER" id="PTHR35566:SF1">
    <property type="entry name" value="TYPE VI SECRETION SYSTEM BASEPLATE COMPONENT TSSK1"/>
    <property type="match status" value="1"/>
</dbReference>
<dbReference type="PANTHER" id="PTHR35566">
    <property type="entry name" value="BLR3599 PROTEIN"/>
    <property type="match status" value="1"/>
</dbReference>
<proteinExistence type="predicted"/>
<dbReference type="RefSeq" id="WP_084333608.1">
    <property type="nucleotide sequence ID" value="NZ_FNFD01000005.1"/>
</dbReference>
<name>A0A1G9A0F9_9PSED</name>
<sequence length="443" mass="47689">MSALPDVVCWHEGMQLLPQHFQLQGLRAEALAAHFAKACNPWFWGVEQFEIDPSALCAGKVRVTAVDAILPDGLPVRLNLASDGALELDVADAIAASGQPSVTVYLSVSPLWRGGQLLPLNGRLTSAVGDAVPDLASGEHPEPIVVWRPNARLTTDANKADSICLPLLKVGKQGGGYVQLSYVPPTPRILPESPLGQQVAALCGRAREKCLFLSGRLRNAQQAGNRDDADEIRHQLAALWARLPEVEAALNSRVATPASLHALLAGMAGSWSALDPIAGVPAFAPLDFLELQRGYTEVLNWLGGTLERVRAGYRSIPFEQDGQGFHLQLPDRDQPRQRLVIGLRMPAGASDHVAAEWLGRAIIASEAHIATLARQRMSGLPQQAMSRQEQVAYSVGEDTRLFVVQAAGEWFDPQQKLRIVQPGSGGGIGPWQVVLFMAADDTV</sequence>
<dbReference type="Proteomes" id="UP000198706">
    <property type="component" value="Unassembled WGS sequence"/>
</dbReference>
<dbReference type="Pfam" id="PF05936">
    <property type="entry name" value="T6SS_VasE"/>
    <property type="match status" value="1"/>
</dbReference>
<dbReference type="STRING" id="137658.SAMN05216186_10543"/>
<reference evidence="1 2" key="1">
    <citation type="submission" date="2016-10" db="EMBL/GenBank/DDBJ databases">
        <authorList>
            <person name="de Groot N.N."/>
        </authorList>
    </citation>
    <scope>NUCLEOTIDE SEQUENCE [LARGE SCALE GENOMIC DNA]</scope>
    <source>
        <strain evidence="1 2">JCM 21544</strain>
    </source>
</reference>
<evidence type="ECO:0000313" key="1">
    <source>
        <dbReference type="EMBL" id="SDK20065.1"/>
    </source>
</evidence>
<dbReference type="NCBIfam" id="TIGR03353">
    <property type="entry name" value="VI_chp_4"/>
    <property type="match status" value="1"/>
</dbReference>
<organism evidence="1 2">
    <name type="scientific">Pseudomonas indica</name>
    <dbReference type="NCBI Taxonomy" id="137658"/>
    <lineage>
        <taxon>Bacteria</taxon>
        <taxon>Pseudomonadati</taxon>
        <taxon>Pseudomonadota</taxon>
        <taxon>Gammaproteobacteria</taxon>
        <taxon>Pseudomonadales</taxon>
        <taxon>Pseudomonadaceae</taxon>
        <taxon>Pseudomonas</taxon>
    </lineage>
</organism>
<dbReference type="AlphaFoldDB" id="A0A1G9A0F9"/>